<feature type="signal peptide" evidence="2">
    <location>
        <begin position="1"/>
        <end position="24"/>
    </location>
</feature>
<evidence type="ECO:0000313" key="3">
    <source>
        <dbReference type="EMBL" id="AGU14505.1"/>
    </source>
</evidence>
<dbReference type="KEGG" id="caz:CARG_01670"/>
<keyword evidence="4" id="KW-1185">Reference proteome</keyword>
<reference evidence="3 4" key="1">
    <citation type="journal article" date="2013" name="Genome Announc.">
        <title>Whole-Genome Sequence of the Clinical Strain Corynebacterium argentoratense DSM 44202, Isolated from a Human Throat Specimen.</title>
        <authorList>
            <person name="Bomholt C."/>
            <person name="Glaub A."/>
            <person name="Gravermann K."/>
            <person name="Albersmeier A."/>
            <person name="Brinkrolf K."/>
            <person name="Ruckert C."/>
            <person name="Tauch A."/>
        </authorList>
    </citation>
    <scope>NUCLEOTIDE SEQUENCE [LARGE SCALE GENOMIC DNA]</scope>
    <source>
        <strain evidence="3">DSM 44202</strain>
    </source>
</reference>
<evidence type="ECO:0000256" key="1">
    <source>
        <dbReference type="SAM" id="MobiDB-lite"/>
    </source>
</evidence>
<feature type="chain" id="PRO_5004641757" evidence="2">
    <location>
        <begin position="25"/>
        <end position="408"/>
    </location>
</feature>
<dbReference type="AlphaFoldDB" id="U3GSS9"/>
<dbReference type="EMBL" id="CP006365">
    <property type="protein sequence ID" value="AGU14505.1"/>
    <property type="molecule type" value="Genomic_DNA"/>
</dbReference>
<gene>
    <name evidence="3" type="ORF">CARG_01670</name>
</gene>
<accession>U3GSS9</accession>
<feature type="compositionally biased region" description="Low complexity" evidence="1">
    <location>
        <begin position="30"/>
        <end position="50"/>
    </location>
</feature>
<dbReference type="PATRIC" id="fig|1348662.3.peg.327"/>
<protein>
    <submittedName>
        <fullName evidence="3">Uncharacterized protein</fullName>
    </submittedName>
</protein>
<organism evidence="3 4">
    <name type="scientific">Corynebacterium argentoratense DSM 44202</name>
    <dbReference type="NCBI Taxonomy" id="1348662"/>
    <lineage>
        <taxon>Bacteria</taxon>
        <taxon>Bacillati</taxon>
        <taxon>Actinomycetota</taxon>
        <taxon>Actinomycetes</taxon>
        <taxon>Mycobacteriales</taxon>
        <taxon>Corynebacteriaceae</taxon>
        <taxon>Corynebacterium</taxon>
    </lineage>
</organism>
<dbReference type="OrthoDB" id="10014323at2"/>
<sequence length="408" mass="42650">MRFSAASALLVTPLVLLGAVTACSNDTAEDSPAASDSSSSTAADSPAKASNKSEDSQHPKLSATGLGDIALGDKARDVIKKHDLKEPKPAKEPVCADELCPPEGTLTSTTFGGFTLFFVDDALVRIEADSDDAATDSGIHIGSPLSEVDAALPDPSWTLMLDQPTRLYANDNSTLLVQTNEDSVTGIALIPAILKAEGNNNPPTLFQPEALGGGSYVNVSDMPVAQPGAVSKLAQQADGQEEGHRTFFYTVTPFNRAGQVSTDWTLTSAMESAPVVCSRNTGISGVPADMLVCGQKNNPASNMACVDNAPNAVTCIKNAATGELQQLPFSGEFIDSTAPNPGPFDPYQLASKVDGRWVGVNSASGGKLKWLDSRGYPAVNKVDATWTLPVEGGADLPIDRAVWVEWAD</sequence>
<proteinExistence type="predicted"/>
<dbReference type="GeneID" id="78249201"/>
<keyword evidence="2" id="KW-0732">Signal</keyword>
<evidence type="ECO:0000256" key="2">
    <source>
        <dbReference type="SAM" id="SignalP"/>
    </source>
</evidence>
<dbReference type="STRING" id="1348662.CARG_01670"/>
<name>U3GSS9_9CORY</name>
<dbReference type="Proteomes" id="UP000016943">
    <property type="component" value="Chromosome"/>
</dbReference>
<dbReference type="RefSeq" id="WP_020975643.1">
    <property type="nucleotide sequence ID" value="NC_022198.1"/>
</dbReference>
<dbReference type="HOGENOM" id="CLU_673889_0_0_11"/>
<evidence type="ECO:0000313" key="4">
    <source>
        <dbReference type="Proteomes" id="UP000016943"/>
    </source>
</evidence>
<feature type="region of interest" description="Disordered" evidence="1">
    <location>
        <begin position="26"/>
        <end position="66"/>
    </location>
</feature>
<dbReference type="PROSITE" id="PS51257">
    <property type="entry name" value="PROKAR_LIPOPROTEIN"/>
    <property type="match status" value="1"/>
</dbReference>